<evidence type="ECO:0000313" key="1">
    <source>
        <dbReference type="EMBL" id="KON63320.1"/>
    </source>
</evidence>
<organism evidence="1 2">
    <name type="scientific">Komagataeibacter europaeus</name>
    <name type="common">Gluconacetobacter europaeus</name>
    <dbReference type="NCBI Taxonomy" id="33995"/>
    <lineage>
        <taxon>Bacteria</taxon>
        <taxon>Pseudomonadati</taxon>
        <taxon>Pseudomonadota</taxon>
        <taxon>Alphaproteobacteria</taxon>
        <taxon>Acetobacterales</taxon>
        <taxon>Acetobacteraceae</taxon>
        <taxon>Komagataeibacter</taxon>
    </lineage>
</organism>
<dbReference type="AlphaFoldDB" id="A0A0M0EDJ7"/>
<name>A0A0M0EDJ7_KOMEU</name>
<protein>
    <submittedName>
        <fullName evidence="1">Uncharacterized protein</fullName>
    </submittedName>
</protein>
<dbReference type="RefSeq" id="WP_019092498.1">
    <property type="nucleotide sequence ID" value="NZ_LHUQ01000033.1"/>
</dbReference>
<reference evidence="1" key="1">
    <citation type="submission" date="2015-08" db="EMBL/GenBank/DDBJ databases">
        <title>Draft genome sequence of Komagataeibacter europaeus CECT 8546 a cellulose producer strain from vinegar produced by the traditional method.</title>
        <authorList>
            <person name="Poehlein A."/>
            <person name="Valera M.J."/>
            <person name="Haack F.S."/>
            <person name="Mas A."/>
            <person name="Daniel R."/>
            <person name="Streit W.R."/>
            <person name="Mateo E."/>
        </authorList>
    </citation>
    <scope>NUCLEOTIDE SEQUENCE [LARGE SCALE GENOMIC DNA]</scope>
    <source>
        <strain evidence="1">CECT 8546</strain>
    </source>
</reference>
<keyword evidence="2" id="KW-1185">Reference proteome</keyword>
<comment type="caution">
    <text evidence="1">The sequence shown here is derived from an EMBL/GenBank/DDBJ whole genome shotgun (WGS) entry which is preliminary data.</text>
</comment>
<proteinExistence type="predicted"/>
<evidence type="ECO:0000313" key="2">
    <source>
        <dbReference type="Proteomes" id="UP000037566"/>
    </source>
</evidence>
<sequence>MNKHRLIEFDSVEAAREPDMQSVLLEMAKEDGNAAGIEHALNIISAANQKNKSALKKL</sequence>
<gene>
    <name evidence="1" type="ORF">KOEU_32010</name>
</gene>
<dbReference type="PATRIC" id="fig|33995.3.peg.3546"/>
<dbReference type="EMBL" id="LHUQ01000033">
    <property type="protein sequence ID" value="KON63320.1"/>
    <property type="molecule type" value="Genomic_DNA"/>
</dbReference>
<dbReference type="Proteomes" id="UP000037566">
    <property type="component" value="Unassembled WGS sequence"/>
</dbReference>
<accession>A0A0M0EDJ7</accession>